<accession>A0A9X4LPK3</accession>
<organism evidence="2 3">
    <name type="scientific">Pelomonas aquatica</name>
    <dbReference type="NCBI Taxonomy" id="431058"/>
    <lineage>
        <taxon>Bacteria</taxon>
        <taxon>Pseudomonadati</taxon>
        <taxon>Pseudomonadota</taxon>
        <taxon>Betaproteobacteria</taxon>
        <taxon>Burkholderiales</taxon>
        <taxon>Sphaerotilaceae</taxon>
        <taxon>Roseateles</taxon>
    </lineage>
</organism>
<evidence type="ECO:0000313" key="3">
    <source>
        <dbReference type="Proteomes" id="UP001152766"/>
    </source>
</evidence>
<dbReference type="PROSITE" id="PS50914">
    <property type="entry name" value="BON"/>
    <property type="match status" value="1"/>
</dbReference>
<dbReference type="Pfam" id="PF04972">
    <property type="entry name" value="BON"/>
    <property type="match status" value="1"/>
</dbReference>
<keyword evidence="3" id="KW-1185">Reference proteome</keyword>
<name>A0A9X4LPK3_9BURK</name>
<protein>
    <submittedName>
        <fullName evidence="2">BON domain-containing protein</fullName>
    </submittedName>
</protein>
<evidence type="ECO:0000313" key="2">
    <source>
        <dbReference type="EMBL" id="MDG0864113.1"/>
    </source>
</evidence>
<reference evidence="2" key="1">
    <citation type="submission" date="2019-02" db="EMBL/GenBank/DDBJ databases">
        <title>Draft genome of the type strain Pelomonas aquatica CCUG 52575T.</title>
        <authorList>
            <person name="Gomila M."/>
            <person name="Lalucat J."/>
        </authorList>
    </citation>
    <scope>NUCLEOTIDE SEQUENCE</scope>
    <source>
        <strain evidence="2">CCUG 52575</strain>
    </source>
</reference>
<proteinExistence type="predicted"/>
<feature type="domain" description="BON" evidence="1">
    <location>
        <begin position="153"/>
        <end position="221"/>
    </location>
</feature>
<sequence length="238" mass="25131">MAVVGPRQHDGLAGKLEAARRALALPGLEAEEDDEADEQPDRQQLEAVGQFLMGHGGGQAGFAGKPTITGRPRIGRMKLWIALLLAGGADDASLLNRFGDPFEQLSADIAGCTEPLGPRITAAEARVQAHHRAERGTSCWLKGECSEPNAYRYDTRIAAALRERLAATPALHPSSLWLTVQGRVVYLEGCVARADQGAALEAAARAVPDVQQALALVAIGATPPLPYRTLPPGPADKP</sequence>
<dbReference type="InterPro" id="IPR007055">
    <property type="entry name" value="BON_dom"/>
</dbReference>
<evidence type="ECO:0000259" key="1">
    <source>
        <dbReference type="PROSITE" id="PS50914"/>
    </source>
</evidence>
<comment type="caution">
    <text evidence="2">The sequence shown here is derived from an EMBL/GenBank/DDBJ whole genome shotgun (WGS) entry which is preliminary data.</text>
</comment>
<dbReference type="AlphaFoldDB" id="A0A9X4LPK3"/>
<dbReference type="EMBL" id="SGUG01000027">
    <property type="protein sequence ID" value="MDG0864113.1"/>
    <property type="molecule type" value="Genomic_DNA"/>
</dbReference>
<dbReference type="Proteomes" id="UP001152766">
    <property type="component" value="Unassembled WGS sequence"/>
</dbReference>
<gene>
    <name evidence="2" type="ORF">EXJ73_16760</name>
</gene>